<dbReference type="PANTHER" id="PTHR31896:SF64">
    <property type="entry name" value="TRICHOTHECENE 3-O-ACETYLTRANSFERASE"/>
    <property type="match status" value="1"/>
</dbReference>
<gene>
    <name evidence="2" type="ORF">EYC80_008259</name>
</gene>
<organism evidence="2 3">
    <name type="scientific">Monilinia laxa</name>
    <name type="common">Brown rot fungus</name>
    <name type="synonym">Sclerotinia laxa</name>
    <dbReference type="NCBI Taxonomy" id="61186"/>
    <lineage>
        <taxon>Eukaryota</taxon>
        <taxon>Fungi</taxon>
        <taxon>Dikarya</taxon>
        <taxon>Ascomycota</taxon>
        <taxon>Pezizomycotina</taxon>
        <taxon>Leotiomycetes</taxon>
        <taxon>Helotiales</taxon>
        <taxon>Sclerotiniaceae</taxon>
        <taxon>Monilinia</taxon>
    </lineage>
</organism>
<dbReference type="Gene3D" id="3.30.559.10">
    <property type="entry name" value="Chloramphenicol acetyltransferase-like domain"/>
    <property type="match status" value="2"/>
</dbReference>
<evidence type="ECO:0000313" key="2">
    <source>
        <dbReference type="EMBL" id="KAB8292550.1"/>
    </source>
</evidence>
<accession>A0A5N6JVS1</accession>
<dbReference type="PANTHER" id="PTHR31896">
    <property type="entry name" value="FAMILY REGULATORY PROTEIN, PUTATIVE (AFU_ORTHOLOGUE AFUA_3G14730)-RELATED"/>
    <property type="match status" value="1"/>
</dbReference>
<comment type="caution">
    <text evidence="2">The sequence shown here is derived from an EMBL/GenBank/DDBJ whole genome shotgun (WGS) entry which is preliminary data.</text>
</comment>
<proteinExistence type="predicted"/>
<dbReference type="OrthoDB" id="671439at2759"/>
<dbReference type="InterPro" id="IPR051283">
    <property type="entry name" value="Sec_Metabolite_Acyltrans"/>
</dbReference>
<sequence>MISKIYSDDSEEYLFPGLEVMQQPSIADAILPPVYSRRVLIFSDDNSITQDNGRKEAVQILRDALQTTVEQFPVLANGLSRSSGAWRFLPGQARLFVKQLPLSFQELKSANFSSTLLDPDTLSSVPEMTDSEKDWDCCRIQANFIKGGLLLCVSIHHLAMDGANITEVIQDLARNTFVKAQPQVKRGPAAFDRSRLSISSSVPDISKMPAYMVVSESFDFSTRTAGSIASMMYRFTNQSLARLKSDSALFLPPDCPWISTHDAVCALVFRQKIKARFAAGILKSNDLVQYSFPVEYRNIINPPLPSDYVGNAVIFTATSFITVDDLLAPEGLSLAGAAVRRAIRCVDADYIDNSIAVMRDIPASRSLMYYGALYGKTTGITSTTYKSFTMPDTWHSAIGKYELMRLTHGAFGDGMFVIMPVREAGWEVIVTLDETAMEAFEDDEWKKYAVKSDV</sequence>
<dbReference type="Pfam" id="PF02458">
    <property type="entry name" value="Transferase"/>
    <property type="match status" value="1"/>
</dbReference>
<dbReference type="Proteomes" id="UP000326757">
    <property type="component" value="Unassembled WGS sequence"/>
</dbReference>
<evidence type="ECO:0000313" key="3">
    <source>
        <dbReference type="Proteomes" id="UP000326757"/>
    </source>
</evidence>
<dbReference type="AlphaFoldDB" id="A0A5N6JVS1"/>
<keyword evidence="3" id="KW-1185">Reference proteome</keyword>
<dbReference type="GO" id="GO:0016740">
    <property type="term" value="F:transferase activity"/>
    <property type="evidence" value="ECO:0007669"/>
    <property type="project" value="UniProtKB-KW"/>
</dbReference>
<protein>
    <recommendedName>
        <fullName evidence="4">Trichothecene 3-O-acetyltransferase</fullName>
    </recommendedName>
</protein>
<name>A0A5N6JVS1_MONLA</name>
<reference evidence="2 3" key="1">
    <citation type="submission" date="2019-06" db="EMBL/GenBank/DDBJ databases">
        <title>Genome Sequence of the Brown Rot Fungal Pathogen Monilinia laxa.</title>
        <authorList>
            <person name="De Miccolis Angelini R.M."/>
            <person name="Landi L."/>
            <person name="Abate D."/>
            <person name="Pollastro S."/>
            <person name="Romanazzi G."/>
            <person name="Faretra F."/>
        </authorList>
    </citation>
    <scope>NUCLEOTIDE SEQUENCE [LARGE SCALE GENOMIC DNA]</scope>
    <source>
        <strain evidence="2 3">Mlax316</strain>
    </source>
</reference>
<dbReference type="InterPro" id="IPR023213">
    <property type="entry name" value="CAT-like_dom_sf"/>
</dbReference>
<evidence type="ECO:0000256" key="1">
    <source>
        <dbReference type="ARBA" id="ARBA00022679"/>
    </source>
</evidence>
<evidence type="ECO:0008006" key="4">
    <source>
        <dbReference type="Google" id="ProtNLM"/>
    </source>
</evidence>
<keyword evidence="1" id="KW-0808">Transferase</keyword>
<dbReference type="EMBL" id="VIGI01000013">
    <property type="protein sequence ID" value="KAB8292550.1"/>
    <property type="molecule type" value="Genomic_DNA"/>
</dbReference>